<feature type="region of interest" description="Disordered" evidence="2">
    <location>
        <begin position="254"/>
        <end position="294"/>
    </location>
</feature>
<keyword evidence="1" id="KW-0539">Nucleus</keyword>
<keyword evidence="4" id="KW-1185">Reference proteome</keyword>
<dbReference type="AlphaFoldDB" id="G0N0N3"/>
<dbReference type="OMA" id="LYVTCGM"/>
<feature type="compositionally biased region" description="Acidic residues" evidence="2">
    <location>
        <begin position="263"/>
        <end position="286"/>
    </location>
</feature>
<dbReference type="GO" id="GO:0006355">
    <property type="term" value="P:regulation of DNA-templated transcription"/>
    <property type="evidence" value="ECO:0007669"/>
    <property type="project" value="InterPro"/>
</dbReference>
<reference evidence="4" key="1">
    <citation type="submission" date="2011-07" db="EMBL/GenBank/DDBJ databases">
        <authorList>
            <consortium name="Caenorhabditis brenneri Sequencing and Analysis Consortium"/>
            <person name="Wilson R.K."/>
        </authorList>
    </citation>
    <scope>NUCLEOTIDE SEQUENCE [LARGE SCALE GENOMIC DNA]</scope>
    <source>
        <strain evidence="4">PB2801</strain>
    </source>
</reference>
<dbReference type="eggNOG" id="ENOG502THUC">
    <property type="taxonomic scope" value="Eukaryota"/>
</dbReference>
<name>G0N0N3_CAEBE</name>
<dbReference type="InterPro" id="IPR036529">
    <property type="entry name" value="KIX_dom_sf"/>
</dbReference>
<gene>
    <name evidence="3" type="ORF">CAEBREN_09090</name>
</gene>
<dbReference type="HOGENOM" id="CLU_078061_0_0_1"/>
<organism evidence="4">
    <name type="scientific">Caenorhabditis brenneri</name>
    <name type="common">Nematode worm</name>
    <dbReference type="NCBI Taxonomy" id="135651"/>
    <lineage>
        <taxon>Eukaryota</taxon>
        <taxon>Metazoa</taxon>
        <taxon>Ecdysozoa</taxon>
        <taxon>Nematoda</taxon>
        <taxon>Chromadorea</taxon>
        <taxon>Rhabditida</taxon>
        <taxon>Rhabditina</taxon>
        <taxon>Rhabditomorpha</taxon>
        <taxon>Rhabditoidea</taxon>
        <taxon>Rhabditidae</taxon>
        <taxon>Peloderinae</taxon>
        <taxon>Caenorhabditis</taxon>
    </lineage>
</organism>
<dbReference type="EMBL" id="GL379825">
    <property type="protein sequence ID" value="EGT49204.1"/>
    <property type="molecule type" value="Genomic_DNA"/>
</dbReference>
<dbReference type="Proteomes" id="UP000008068">
    <property type="component" value="Unassembled WGS sequence"/>
</dbReference>
<evidence type="ECO:0000313" key="3">
    <source>
        <dbReference type="EMBL" id="EGT49204.1"/>
    </source>
</evidence>
<protein>
    <submittedName>
        <fullName evidence="3">Uncharacterized protein</fullName>
    </submittedName>
</protein>
<dbReference type="GO" id="GO:0003712">
    <property type="term" value="F:transcription coregulator activity"/>
    <property type="evidence" value="ECO:0007669"/>
    <property type="project" value="InterPro"/>
</dbReference>
<evidence type="ECO:0000256" key="2">
    <source>
        <dbReference type="SAM" id="MobiDB-lite"/>
    </source>
</evidence>
<proteinExistence type="predicted"/>
<sequence>MNREYPNPYGVLIKTGKRNINIGKILNANVPVPWLQLLDDQTSPIKLLLNSVWESELEMFTSALTEQDYLQMVEATCERAIEVDQERKAQRMGYGVVHPSHPTFPLCQLLAHLMQDCKKIDQPDFSESLLYVACGIMDLPPPIVSLHLVQEGHIIDQRTNTCFRLLKWIFPDPFEDGKRPLSQELLMFGYQTEEELWARSTNTQEYDESIAHISNELIKFRILENIHFNEFFHPLPMMPFDNVPYNYLPLNGRVGQDENRGEEGEEDGGEEEEEEVEVEEEEEIEDQQIFQNFQ</sequence>
<dbReference type="Gene3D" id="1.10.246.20">
    <property type="entry name" value="Coactivator CBP, KIX domain"/>
    <property type="match status" value="1"/>
</dbReference>
<evidence type="ECO:0000313" key="4">
    <source>
        <dbReference type="Proteomes" id="UP000008068"/>
    </source>
</evidence>
<evidence type="ECO:0000256" key="1">
    <source>
        <dbReference type="ARBA" id="ARBA00023242"/>
    </source>
</evidence>
<dbReference type="OrthoDB" id="5872857at2759"/>
<dbReference type="InParanoid" id="G0N0N3"/>
<accession>G0N0N3</accession>
<dbReference type="FunCoup" id="G0N0N3">
    <property type="interactions" value="1066"/>
</dbReference>